<keyword evidence="4 6" id="KW-1133">Transmembrane helix</keyword>
<dbReference type="Gene3D" id="3.30.70.100">
    <property type="match status" value="1"/>
</dbReference>
<evidence type="ECO:0000256" key="1">
    <source>
        <dbReference type="ARBA" id="ARBA00004651"/>
    </source>
</evidence>
<dbReference type="InterPro" id="IPR023408">
    <property type="entry name" value="MscS_beta-dom_sf"/>
</dbReference>
<dbReference type="InterPro" id="IPR045275">
    <property type="entry name" value="MscS_archaea/bacteria_type"/>
</dbReference>
<keyword evidence="2" id="KW-1003">Cell membrane</keyword>
<dbReference type="GO" id="GO:0008381">
    <property type="term" value="F:mechanosensitive monoatomic ion channel activity"/>
    <property type="evidence" value="ECO:0007669"/>
    <property type="project" value="InterPro"/>
</dbReference>
<dbReference type="InterPro" id="IPR011066">
    <property type="entry name" value="MscS_channel_C_sf"/>
</dbReference>
<evidence type="ECO:0000256" key="4">
    <source>
        <dbReference type="ARBA" id="ARBA00022989"/>
    </source>
</evidence>
<feature type="transmembrane region" description="Helical" evidence="6">
    <location>
        <begin position="20"/>
        <end position="38"/>
    </location>
</feature>
<dbReference type="InterPro" id="IPR010920">
    <property type="entry name" value="LSM_dom_sf"/>
</dbReference>
<dbReference type="PANTHER" id="PTHR30221:SF8">
    <property type="entry name" value="SMALL-CONDUCTANCE MECHANOSENSITIVE CHANNEL"/>
    <property type="match status" value="1"/>
</dbReference>
<reference evidence="8" key="1">
    <citation type="submission" date="2022-11" db="EMBL/GenBank/DDBJ databases">
        <title>The characterization of three novel Bacteroidetes species and genomic analysis of their roles in tidal elemental geochemical cycles.</title>
        <authorList>
            <person name="Ma K.-J."/>
        </authorList>
    </citation>
    <scope>NUCLEOTIDE SEQUENCE</scope>
    <source>
        <strain evidence="8">M415</strain>
    </source>
</reference>
<sequence length="301" mass="34446">MDFVKEWLDNQPVMVSLLKYLLWVVFVLGLIQFLRRLLKRNLPSSTTRYKSQKGIEVIGYFILIILTLSYFTGNIKDFTLAIGLLTAGITITLQELILSIAGSIYIFVVKVYKPGDRIEINNIKGDVIDVDSIYTTMMEIGEWVSSDNYSGRIVKLSNAFVFKGAIYNYSRDFPFIWDEFNIPVRYGSDIELAKKLVIDIAQDTLSDYVEQSKAKWKHVVDKYYIENAEVAPTLAITLTDNWINFNLRYIVDYKRRRGTKHLLNERIGKAVAGTNGKVELASTTLEIIRIPGTKPEDKTKS</sequence>
<dbReference type="InterPro" id="IPR006685">
    <property type="entry name" value="MscS_channel_2nd"/>
</dbReference>
<evidence type="ECO:0000256" key="3">
    <source>
        <dbReference type="ARBA" id="ARBA00022692"/>
    </source>
</evidence>
<gene>
    <name evidence="8" type="ORF">OO016_06270</name>
</gene>
<proteinExistence type="predicted"/>
<dbReference type="GO" id="GO:0005886">
    <property type="term" value="C:plasma membrane"/>
    <property type="evidence" value="ECO:0007669"/>
    <property type="project" value="UniProtKB-SubCell"/>
</dbReference>
<evidence type="ECO:0000256" key="5">
    <source>
        <dbReference type="ARBA" id="ARBA00023136"/>
    </source>
</evidence>
<feature type="domain" description="Mechanosensitive ion channel MscS" evidence="7">
    <location>
        <begin position="96"/>
        <end position="170"/>
    </location>
</feature>
<name>A0AAE3MK11_9FLAO</name>
<dbReference type="Pfam" id="PF00924">
    <property type="entry name" value="MS_channel_2nd"/>
    <property type="match status" value="1"/>
</dbReference>
<keyword evidence="3 6" id="KW-0812">Transmembrane</keyword>
<keyword evidence="5 6" id="KW-0472">Membrane</keyword>
<keyword evidence="9" id="KW-1185">Reference proteome</keyword>
<dbReference type="PANTHER" id="PTHR30221">
    <property type="entry name" value="SMALL-CONDUCTANCE MECHANOSENSITIVE CHANNEL"/>
    <property type="match status" value="1"/>
</dbReference>
<dbReference type="EMBL" id="JAPFQP010000001">
    <property type="protein sequence ID" value="MCX2719200.1"/>
    <property type="molecule type" value="Genomic_DNA"/>
</dbReference>
<evidence type="ECO:0000259" key="7">
    <source>
        <dbReference type="Pfam" id="PF00924"/>
    </source>
</evidence>
<organism evidence="8 9">
    <name type="scientific">Lentiprolixibacter aurantiacus</name>
    <dbReference type="NCBI Taxonomy" id="2993939"/>
    <lineage>
        <taxon>Bacteria</taxon>
        <taxon>Pseudomonadati</taxon>
        <taxon>Bacteroidota</taxon>
        <taxon>Flavobacteriia</taxon>
        <taxon>Flavobacteriales</taxon>
        <taxon>Flavobacteriaceae</taxon>
        <taxon>Lentiprolixibacter</taxon>
    </lineage>
</organism>
<comment type="subcellular location">
    <subcellularLocation>
        <location evidence="1">Cell membrane</location>
        <topology evidence="1">Multi-pass membrane protein</topology>
    </subcellularLocation>
</comment>
<dbReference type="Gene3D" id="2.30.30.60">
    <property type="match status" value="1"/>
</dbReference>
<evidence type="ECO:0000256" key="2">
    <source>
        <dbReference type="ARBA" id="ARBA00022475"/>
    </source>
</evidence>
<dbReference type="SUPFAM" id="SSF82689">
    <property type="entry name" value="Mechanosensitive channel protein MscS (YggB), C-terminal domain"/>
    <property type="match status" value="1"/>
</dbReference>
<evidence type="ECO:0000313" key="8">
    <source>
        <dbReference type="EMBL" id="MCX2719200.1"/>
    </source>
</evidence>
<evidence type="ECO:0000313" key="9">
    <source>
        <dbReference type="Proteomes" id="UP001207116"/>
    </source>
</evidence>
<protein>
    <submittedName>
        <fullName evidence="8">Mechanosensitive ion channel</fullName>
    </submittedName>
</protein>
<comment type="caution">
    <text evidence="8">The sequence shown here is derived from an EMBL/GenBank/DDBJ whole genome shotgun (WGS) entry which is preliminary data.</text>
</comment>
<dbReference type="SUPFAM" id="SSF50182">
    <property type="entry name" value="Sm-like ribonucleoproteins"/>
    <property type="match status" value="1"/>
</dbReference>
<dbReference type="RefSeq" id="WP_266011694.1">
    <property type="nucleotide sequence ID" value="NZ_JAPFQP010000001.1"/>
</dbReference>
<accession>A0AAE3MK11</accession>
<feature type="transmembrane region" description="Helical" evidence="6">
    <location>
        <begin position="81"/>
        <end position="108"/>
    </location>
</feature>
<feature type="transmembrane region" description="Helical" evidence="6">
    <location>
        <begin position="58"/>
        <end position="75"/>
    </location>
</feature>
<evidence type="ECO:0000256" key="6">
    <source>
        <dbReference type="SAM" id="Phobius"/>
    </source>
</evidence>
<dbReference type="Proteomes" id="UP001207116">
    <property type="component" value="Unassembled WGS sequence"/>
</dbReference>
<dbReference type="AlphaFoldDB" id="A0AAE3MK11"/>